<dbReference type="GO" id="GO:0016760">
    <property type="term" value="F:cellulose synthase (UDP-forming) activity"/>
    <property type="evidence" value="ECO:0007669"/>
    <property type="project" value="InterPro"/>
</dbReference>
<proteinExistence type="predicted"/>
<keyword evidence="3" id="KW-0808">Transferase</keyword>
<dbReference type="STRING" id="3760.A0A251P7E0"/>
<dbReference type="GO" id="GO:0016020">
    <property type="term" value="C:membrane"/>
    <property type="evidence" value="ECO:0007669"/>
    <property type="project" value="InterPro"/>
</dbReference>
<keyword evidence="2" id="KW-0328">Glycosyltransferase</keyword>
<protein>
    <recommendedName>
        <fullName evidence="11">Cellulose synthase</fullName>
    </recommendedName>
</protein>
<evidence type="ECO:0000256" key="6">
    <source>
        <dbReference type="ARBA" id="ARBA00023136"/>
    </source>
</evidence>
<comment type="subcellular location">
    <subcellularLocation>
        <location evidence="1">Endomembrane system</location>
    </subcellularLocation>
</comment>
<evidence type="ECO:0008006" key="11">
    <source>
        <dbReference type="Google" id="ProtNLM"/>
    </source>
</evidence>
<dbReference type="EMBL" id="CM007655">
    <property type="protein sequence ID" value="ONI07493.1"/>
    <property type="molecule type" value="Genomic_DNA"/>
</dbReference>
<gene>
    <name evidence="9" type="ORF">PRUPE_5G123600</name>
</gene>
<evidence type="ECO:0000256" key="7">
    <source>
        <dbReference type="ARBA" id="ARBA00023316"/>
    </source>
</evidence>
<keyword evidence="7" id="KW-0961">Cell wall biogenesis/degradation</keyword>
<dbReference type="GO" id="GO:0012505">
    <property type="term" value="C:endomembrane system"/>
    <property type="evidence" value="ECO:0007669"/>
    <property type="project" value="UniProtKB-SubCell"/>
</dbReference>
<keyword evidence="6" id="KW-0472">Membrane</keyword>
<reference evidence="9 10" key="1">
    <citation type="journal article" date="2013" name="Nat. Genet.">
        <title>The high-quality draft genome of peach (Prunus persica) identifies unique patterns of genetic diversity, domestication and genome evolution.</title>
        <authorList>
            <consortium name="International Peach Genome Initiative"/>
            <person name="Verde I."/>
            <person name="Abbott A.G."/>
            <person name="Scalabrin S."/>
            <person name="Jung S."/>
            <person name="Shu S."/>
            <person name="Marroni F."/>
            <person name="Zhebentyayeva T."/>
            <person name="Dettori M.T."/>
            <person name="Grimwood J."/>
            <person name="Cattonaro F."/>
            <person name="Zuccolo A."/>
            <person name="Rossini L."/>
            <person name="Jenkins J."/>
            <person name="Vendramin E."/>
            <person name="Meisel L.A."/>
            <person name="Decroocq V."/>
            <person name="Sosinski B."/>
            <person name="Prochnik S."/>
            <person name="Mitros T."/>
            <person name="Policriti A."/>
            <person name="Cipriani G."/>
            <person name="Dondini L."/>
            <person name="Ficklin S."/>
            <person name="Goodstein D.M."/>
            <person name="Xuan P."/>
            <person name="Del Fabbro C."/>
            <person name="Aramini V."/>
            <person name="Copetti D."/>
            <person name="Gonzalez S."/>
            <person name="Horner D.S."/>
            <person name="Falchi R."/>
            <person name="Lucas S."/>
            <person name="Mica E."/>
            <person name="Maldonado J."/>
            <person name="Lazzari B."/>
            <person name="Bielenberg D."/>
            <person name="Pirona R."/>
            <person name="Miculan M."/>
            <person name="Barakat A."/>
            <person name="Testolin R."/>
            <person name="Stella A."/>
            <person name="Tartarini S."/>
            <person name="Tonutti P."/>
            <person name="Arus P."/>
            <person name="Orellana A."/>
            <person name="Wells C."/>
            <person name="Main D."/>
            <person name="Vizzotto G."/>
            <person name="Silva H."/>
            <person name="Salamini F."/>
            <person name="Schmutz J."/>
            <person name="Morgante M."/>
            <person name="Rokhsar D.S."/>
        </authorList>
    </citation>
    <scope>NUCLEOTIDE SEQUENCE [LARGE SCALE GENOMIC DNA]</scope>
    <source>
        <strain evidence="10">cv. Nemared</strain>
    </source>
</reference>
<dbReference type="AlphaFoldDB" id="A0A251P7E0"/>
<keyword evidence="5" id="KW-1133">Transmembrane helix</keyword>
<evidence type="ECO:0000256" key="1">
    <source>
        <dbReference type="ARBA" id="ARBA00004308"/>
    </source>
</evidence>
<evidence type="ECO:0000256" key="3">
    <source>
        <dbReference type="ARBA" id="ARBA00022679"/>
    </source>
</evidence>
<evidence type="ECO:0000313" key="9">
    <source>
        <dbReference type="EMBL" id="ONI07493.1"/>
    </source>
</evidence>
<dbReference type="GO" id="GO:0071555">
    <property type="term" value="P:cell wall organization"/>
    <property type="evidence" value="ECO:0007669"/>
    <property type="project" value="UniProtKB-KW"/>
</dbReference>
<dbReference type="PANTHER" id="PTHR13301">
    <property type="entry name" value="X-BOX TRANSCRIPTION FACTOR-RELATED"/>
    <property type="match status" value="1"/>
</dbReference>
<dbReference type="Gramene" id="ONI07493">
    <property type="protein sequence ID" value="ONI07493"/>
    <property type="gene ID" value="PRUPE_5G123600"/>
</dbReference>
<evidence type="ECO:0000256" key="8">
    <source>
        <dbReference type="PIRSR" id="PIRSR605150-2"/>
    </source>
</evidence>
<dbReference type="Proteomes" id="UP000006882">
    <property type="component" value="Chromosome G5"/>
</dbReference>
<organism evidence="9 10">
    <name type="scientific">Prunus persica</name>
    <name type="common">Peach</name>
    <name type="synonym">Amygdalus persica</name>
    <dbReference type="NCBI Taxonomy" id="3760"/>
    <lineage>
        <taxon>Eukaryota</taxon>
        <taxon>Viridiplantae</taxon>
        <taxon>Streptophyta</taxon>
        <taxon>Embryophyta</taxon>
        <taxon>Tracheophyta</taxon>
        <taxon>Spermatophyta</taxon>
        <taxon>Magnoliopsida</taxon>
        <taxon>eudicotyledons</taxon>
        <taxon>Gunneridae</taxon>
        <taxon>Pentapetalae</taxon>
        <taxon>rosids</taxon>
        <taxon>fabids</taxon>
        <taxon>Rosales</taxon>
        <taxon>Rosaceae</taxon>
        <taxon>Amygdaloideae</taxon>
        <taxon>Amygdaleae</taxon>
        <taxon>Prunus</taxon>
    </lineage>
</organism>
<feature type="binding site" evidence="8">
    <location>
        <position position="21"/>
    </location>
    <ligand>
        <name>UDP-alpha-D-glucose</name>
        <dbReference type="ChEBI" id="CHEBI:58885"/>
    </ligand>
</feature>
<evidence type="ECO:0000256" key="4">
    <source>
        <dbReference type="ARBA" id="ARBA00022692"/>
    </source>
</evidence>
<name>A0A251P7E0_PRUPE</name>
<keyword evidence="4" id="KW-0812">Transmembrane</keyword>
<evidence type="ECO:0000256" key="2">
    <source>
        <dbReference type="ARBA" id="ARBA00022676"/>
    </source>
</evidence>
<feature type="binding site" evidence="8">
    <location>
        <position position="20"/>
    </location>
    <ligand>
        <name>UDP-alpha-D-glucose</name>
        <dbReference type="ChEBI" id="CHEBI:58885"/>
    </ligand>
</feature>
<keyword evidence="10" id="KW-1185">Reference proteome</keyword>
<accession>A0A251P7E0</accession>
<sequence>MEDSNFPALDVFICNADPDKEPPMNVVNTALSVMAYDYPTDKVSVYVSDECGSALTLFAFVESSKFARHWLLFVERTR</sequence>
<dbReference type="InterPro" id="IPR005150">
    <property type="entry name" value="Cellulose_synth"/>
</dbReference>
<evidence type="ECO:0000313" key="10">
    <source>
        <dbReference type="Proteomes" id="UP000006882"/>
    </source>
</evidence>
<dbReference type="GO" id="GO:0030244">
    <property type="term" value="P:cellulose biosynthetic process"/>
    <property type="evidence" value="ECO:0007669"/>
    <property type="project" value="InterPro"/>
</dbReference>
<dbReference type="Pfam" id="PF03552">
    <property type="entry name" value="Cellulose_synt"/>
    <property type="match status" value="1"/>
</dbReference>
<evidence type="ECO:0000256" key="5">
    <source>
        <dbReference type="ARBA" id="ARBA00022989"/>
    </source>
</evidence>